<dbReference type="Pfam" id="PF02361">
    <property type="entry name" value="CbiQ"/>
    <property type="match status" value="1"/>
</dbReference>
<keyword evidence="2" id="KW-1003">Cell membrane</keyword>
<dbReference type="Proteomes" id="UP000441717">
    <property type="component" value="Unassembled WGS sequence"/>
</dbReference>
<evidence type="ECO:0000256" key="3">
    <source>
        <dbReference type="ARBA" id="ARBA00022692"/>
    </source>
</evidence>
<feature type="transmembrane region" description="Helical" evidence="6">
    <location>
        <begin position="75"/>
        <end position="96"/>
    </location>
</feature>
<keyword evidence="4 6" id="KW-1133">Transmembrane helix</keyword>
<dbReference type="PANTHER" id="PTHR34857">
    <property type="entry name" value="SLL0384 PROTEIN"/>
    <property type="match status" value="1"/>
</dbReference>
<comment type="caution">
    <text evidence="7">The sequence shown here is derived from an EMBL/GenBank/DDBJ whole genome shotgun (WGS) entry which is preliminary data.</text>
</comment>
<keyword evidence="3 6" id="KW-0812">Transmembrane</keyword>
<sequence>MFEGITLGQYVPGQSFIHRLDPRTKILCAFLAMLAVLVANRPVAIILLTLLTLLFTGLSGLSLRLVAGTLRPFRVILAVTFILQVFFTPGEALLALGPLAVSREGLELGAVILWRLTLLVVISSLLTLTTSPVKLTAGLESLLTPLQRFGVPAHELAMMMTIALRFVPTLLEEAGQVYRAQQSRGAAFTRGGPVRRLQGVIPLLVPLFAGAFRRAEDLTTAMEIRCYRGGANRTRMHQLKFSRNDWLVLLLACLTLAVILALRWWG</sequence>
<evidence type="ECO:0000256" key="5">
    <source>
        <dbReference type="ARBA" id="ARBA00023136"/>
    </source>
</evidence>
<feature type="transmembrane region" description="Helical" evidence="6">
    <location>
        <begin position="246"/>
        <end position="265"/>
    </location>
</feature>
<dbReference type="GO" id="GO:0005886">
    <property type="term" value="C:plasma membrane"/>
    <property type="evidence" value="ECO:0007669"/>
    <property type="project" value="UniProtKB-ARBA"/>
</dbReference>
<comment type="subcellular location">
    <subcellularLocation>
        <location evidence="1">Membrane</location>
        <topology evidence="1">Multi-pass membrane protein</topology>
    </subcellularLocation>
</comment>
<feature type="transmembrane region" description="Helical" evidence="6">
    <location>
        <begin position="26"/>
        <end position="55"/>
    </location>
</feature>
<evidence type="ECO:0000256" key="4">
    <source>
        <dbReference type="ARBA" id="ARBA00022989"/>
    </source>
</evidence>
<accession>A0A6N7ILV7</accession>
<dbReference type="InterPro" id="IPR003339">
    <property type="entry name" value="ABC/ECF_trnsptr_transmembrane"/>
</dbReference>
<gene>
    <name evidence="7" type="ORF">GFC01_01390</name>
</gene>
<dbReference type="PANTHER" id="PTHR34857:SF2">
    <property type="entry name" value="SLL0384 PROTEIN"/>
    <property type="match status" value="1"/>
</dbReference>
<evidence type="ECO:0000313" key="8">
    <source>
        <dbReference type="Proteomes" id="UP000441717"/>
    </source>
</evidence>
<reference evidence="7 8" key="1">
    <citation type="submission" date="2019-10" db="EMBL/GenBank/DDBJ databases">
        <title>Comparative genomics of sulfur disproportionating microorganisms.</title>
        <authorList>
            <person name="Ward L.M."/>
            <person name="Bertran E."/>
            <person name="Johnston D."/>
        </authorList>
    </citation>
    <scope>NUCLEOTIDE SEQUENCE [LARGE SCALE GENOMIC DNA]</scope>
    <source>
        <strain evidence="7 8">DSM 14055</strain>
    </source>
</reference>
<name>A0A6N7ILV7_9FIRM</name>
<organism evidence="7 8">
    <name type="scientific">Desulfofundulus thermobenzoicus</name>
    <dbReference type="NCBI Taxonomy" id="29376"/>
    <lineage>
        <taxon>Bacteria</taxon>
        <taxon>Bacillati</taxon>
        <taxon>Bacillota</taxon>
        <taxon>Clostridia</taxon>
        <taxon>Eubacteriales</taxon>
        <taxon>Peptococcaceae</taxon>
        <taxon>Desulfofundulus</taxon>
    </lineage>
</organism>
<protein>
    <submittedName>
        <fullName evidence="7">Energy-coupling factor transporter transmembrane protein EcfT</fullName>
    </submittedName>
</protein>
<dbReference type="AlphaFoldDB" id="A0A6N7ILV7"/>
<evidence type="ECO:0000256" key="6">
    <source>
        <dbReference type="SAM" id="Phobius"/>
    </source>
</evidence>
<feature type="transmembrane region" description="Helical" evidence="6">
    <location>
        <begin position="108"/>
        <end position="129"/>
    </location>
</feature>
<dbReference type="InterPro" id="IPR051611">
    <property type="entry name" value="ECF_transporter_component"/>
</dbReference>
<evidence type="ECO:0000313" key="7">
    <source>
        <dbReference type="EMBL" id="MQL50945.1"/>
    </source>
</evidence>
<dbReference type="CDD" id="cd16914">
    <property type="entry name" value="EcfT"/>
    <property type="match status" value="1"/>
</dbReference>
<evidence type="ECO:0000256" key="1">
    <source>
        <dbReference type="ARBA" id="ARBA00004141"/>
    </source>
</evidence>
<dbReference type="OrthoDB" id="8075495at2"/>
<keyword evidence="8" id="KW-1185">Reference proteome</keyword>
<evidence type="ECO:0000256" key="2">
    <source>
        <dbReference type="ARBA" id="ARBA00022475"/>
    </source>
</evidence>
<keyword evidence="5 6" id="KW-0472">Membrane</keyword>
<proteinExistence type="predicted"/>
<dbReference type="RefSeq" id="WP_152944850.1">
    <property type="nucleotide sequence ID" value="NZ_WHYR01000002.1"/>
</dbReference>
<dbReference type="EMBL" id="WHYR01000002">
    <property type="protein sequence ID" value="MQL50945.1"/>
    <property type="molecule type" value="Genomic_DNA"/>
</dbReference>